<evidence type="ECO:0000313" key="3">
    <source>
        <dbReference type="EMBL" id="CAB4125507.1"/>
    </source>
</evidence>
<gene>
    <name evidence="3" type="ORF">UFOVP58_156</name>
</gene>
<keyword evidence="1" id="KW-0540">Nuclease</keyword>
<evidence type="ECO:0000259" key="2">
    <source>
        <dbReference type="Pfam" id="PF08722"/>
    </source>
</evidence>
<dbReference type="HAMAP" id="MF_04160">
    <property type="entry name" value="NUCL_HEAD_T4"/>
    <property type="match status" value="1"/>
</dbReference>
<protein>
    <recommendedName>
        <fullName evidence="1">Head completion nuclease</fullName>
        <ecNumber evidence="1">3.1.-.-</ecNumber>
    </recommendedName>
</protein>
<dbReference type="GO" id="GO:0004527">
    <property type="term" value="F:exonuclease activity"/>
    <property type="evidence" value="ECO:0007669"/>
    <property type="project" value="UniProtKB-UniRule"/>
</dbReference>
<dbReference type="InterPro" id="IPR014833">
    <property type="entry name" value="TnsA_N"/>
</dbReference>
<comment type="similarity">
    <text evidence="1">Belongs to the Caudovirales head completion nuclease family.</text>
</comment>
<keyword evidence="1" id="KW-0269">Exonuclease</keyword>
<sequence>MSKFPTPRKYSPIRPEKYMGDPTKIILRSSYEVKFAIWCDKNDSVLKWNSEETIVPYICPTDGRAHRYFIDFRIQVRNKDGKLKTYLIEIKPDSQTRPPKPPKRKNKNFITEVKTWAKNEAKWKAATRFAEDRGWDFMIITEKHLGL</sequence>
<feature type="active site" evidence="1">
    <location>
        <position position="71"/>
    </location>
</feature>
<dbReference type="EC" id="3.1.-.-" evidence="1"/>
<name>A0A6J5KWW1_9CAUD</name>
<feature type="active site" evidence="1">
    <location>
        <position position="32"/>
    </location>
</feature>
<comment type="function">
    <text evidence="1">During phage morphogenesis, plays an essential role in the head-tail joining step. The associated nuclease activity is essential for morphogenesis, possibly by cleaving packaged DNA to enable the joining of heads to tails. Displays both exo- and endonuclease activity.</text>
</comment>
<keyword evidence="1" id="KW-0255">Endonuclease</keyword>
<keyword evidence="1" id="KW-0378">Hydrolase</keyword>
<feature type="domain" description="TnsA endonuclease N-terminal" evidence="2">
    <location>
        <begin position="42"/>
        <end position="142"/>
    </location>
</feature>
<dbReference type="InterPro" id="IPR011856">
    <property type="entry name" value="tRNA_endonuc-like_dom_sf"/>
</dbReference>
<reference evidence="3" key="1">
    <citation type="submission" date="2020-04" db="EMBL/GenBank/DDBJ databases">
        <authorList>
            <person name="Chiriac C."/>
            <person name="Salcher M."/>
            <person name="Ghai R."/>
            <person name="Kavagutti S V."/>
        </authorList>
    </citation>
    <scope>NUCLEOTIDE SEQUENCE</scope>
</reference>
<dbReference type="GO" id="GO:0004519">
    <property type="term" value="F:endonuclease activity"/>
    <property type="evidence" value="ECO:0007669"/>
    <property type="project" value="UniProtKB-UniRule"/>
</dbReference>
<proteinExistence type="inferred from homology"/>
<accession>A0A6J5KWW1</accession>
<dbReference type="GO" id="GO:0003676">
    <property type="term" value="F:nucleic acid binding"/>
    <property type="evidence" value="ECO:0007669"/>
    <property type="project" value="InterPro"/>
</dbReference>
<dbReference type="EMBL" id="LR796186">
    <property type="protein sequence ID" value="CAB4125507.1"/>
    <property type="molecule type" value="Genomic_DNA"/>
</dbReference>
<dbReference type="Gene3D" id="3.40.1350.10">
    <property type="match status" value="1"/>
</dbReference>
<feature type="active site" evidence="1">
    <location>
        <position position="91"/>
    </location>
</feature>
<dbReference type="Pfam" id="PF08722">
    <property type="entry name" value="Tn7_TnsA-like_N"/>
    <property type="match status" value="1"/>
</dbReference>
<dbReference type="InterPro" id="IPR046390">
    <property type="entry name" value="NUCL_HEAD_T4"/>
</dbReference>
<organism evidence="3">
    <name type="scientific">uncultured Caudovirales phage</name>
    <dbReference type="NCBI Taxonomy" id="2100421"/>
    <lineage>
        <taxon>Viruses</taxon>
        <taxon>Duplodnaviria</taxon>
        <taxon>Heunggongvirae</taxon>
        <taxon>Uroviricota</taxon>
        <taxon>Caudoviricetes</taxon>
        <taxon>Peduoviridae</taxon>
        <taxon>Maltschvirus</taxon>
        <taxon>Maltschvirus maltsch</taxon>
    </lineage>
</organism>
<evidence type="ECO:0000256" key="1">
    <source>
        <dbReference type="HAMAP-Rule" id="MF_04160"/>
    </source>
</evidence>